<dbReference type="EMBL" id="JAAXPG010000030">
    <property type="protein sequence ID" value="NKZ01049.1"/>
    <property type="molecule type" value="Genomic_DNA"/>
</dbReference>
<feature type="compositionally biased region" description="Low complexity" evidence="1">
    <location>
        <begin position="114"/>
        <end position="129"/>
    </location>
</feature>
<gene>
    <name evidence="2" type="ORF">HGB44_25765</name>
</gene>
<name>A0A7X6RSU6_9ACTN</name>
<organism evidence="2 3">
    <name type="scientific">Nocardiopsis alborubida</name>
    <dbReference type="NCBI Taxonomy" id="146802"/>
    <lineage>
        <taxon>Bacteria</taxon>
        <taxon>Bacillati</taxon>
        <taxon>Actinomycetota</taxon>
        <taxon>Actinomycetes</taxon>
        <taxon>Streptosporangiales</taxon>
        <taxon>Nocardiopsidaceae</taxon>
        <taxon>Nocardiopsis</taxon>
    </lineage>
</organism>
<evidence type="ECO:0000256" key="1">
    <source>
        <dbReference type="SAM" id="MobiDB-lite"/>
    </source>
</evidence>
<reference evidence="2 3" key="1">
    <citation type="submission" date="2020-04" db="EMBL/GenBank/DDBJ databases">
        <title>MicrobeNet Type strains.</title>
        <authorList>
            <person name="Nicholson A.C."/>
        </authorList>
    </citation>
    <scope>NUCLEOTIDE SEQUENCE [LARGE SCALE GENOMIC DNA]</scope>
    <source>
        <strain evidence="2 3">ATCC 23612</strain>
    </source>
</reference>
<proteinExistence type="predicted"/>
<feature type="region of interest" description="Disordered" evidence="1">
    <location>
        <begin position="1"/>
        <end position="39"/>
    </location>
</feature>
<keyword evidence="3" id="KW-1185">Reference proteome</keyword>
<dbReference type="Proteomes" id="UP000553209">
    <property type="component" value="Unassembled WGS sequence"/>
</dbReference>
<evidence type="ECO:0000313" key="2">
    <source>
        <dbReference type="EMBL" id="NKZ01049.1"/>
    </source>
</evidence>
<protein>
    <submittedName>
        <fullName evidence="2">Uncharacterized protein</fullName>
    </submittedName>
</protein>
<comment type="caution">
    <text evidence="2">The sequence shown here is derived from an EMBL/GenBank/DDBJ whole genome shotgun (WGS) entry which is preliminary data.</text>
</comment>
<sequence>MKFELVEPAEPPDAPEPAAGVATGSSAEPTVPPASSPGAHEVLAARMRDRSEELGTRLTRIIEAVRPALHRMEAGIVRAERELAGSGHGPAPVPPDTFRADRFAGKTAREAVTAPAEGSGPAAVAPAPATNEENR</sequence>
<dbReference type="RefSeq" id="WP_061082953.1">
    <property type="nucleotide sequence ID" value="NZ_JAAXPG010000030.1"/>
</dbReference>
<accession>A0A7X6RSU6</accession>
<evidence type="ECO:0000313" key="3">
    <source>
        <dbReference type="Proteomes" id="UP000553209"/>
    </source>
</evidence>
<feature type="region of interest" description="Disordered" evidence="1">
    <location>
        <begin position="107"/>
        <end position="135"/>
    </location>
</feature>
<dbReference type="AlphaFoldDB" id="A0A7X6RSU6"/>